<protein>
    <recommendedName>
        <fullName evidence="9">DUF4190 domain-containing protein</fullName>
    </recommendedName>
</protein>
<evidence type="ECO:0008006" key="9">
    <source>
        <dbReference type="Google" id="ProtNLM"/>
    </source>
</evidence>
<gene>
    <name evidence="7" type="ORF">V8P97_01330</name>
</gene>
<feature type="transmembrane region" description="Helical" evidence="6">
    <location>
        <begin position="26"/>
        <end position="45"/>
    </location>
</feature>
<keyword evidence="8" id="KW-1185">Reference proteome</keyword>
<evidence type="ECO:0000256" key="4">
    <source>
        <dbReference type="ARBA" id="ARBA00023136"/>
    </source>
</evidence>
<evidence type="ECO:0000313" key="7">
    <source>
        <dbReference type="EMBL" id="MEK0306120.1"/>
    </source>
</evidence>
<evidence type="ECO:0000256" key="1">
    <source>
        <dbReference type="ARBA" id="ARBA00004141"/>
    </source>
</evidence>
<comment type="caution">
    <text evidence="7">The sequence shown here is derived from an EMBL/GenBank/DDBJ whole genome shotgun (WGS) entry which is preliminary data.</text>
</comment>
<dbReference type="InterPro" id="IPR035952">
    <property type="entry name" value="Rhomboid-like_sf"/>
</dbReference>
<dbReference type="SUPFAM" id="SSF144091">
    <property type="entry name" value="Rhomboid-like"/>
    <property type="match status" value="1"/>
</dbReference>
<proteinExistence type="predicted"/>
<keyword evidence="2 6" id="KW-0812">Transmembrane</keyword>
<sequence length="115" mass="12326">MSEYKDGENKDTAGDDGSDGEDRRPISSMAIVSLVIGIISLIASFFKSIDLVAICLGAIGVICSLLGFFFARSGGRHKGKVMVVFGLVMSLLAIVVAFFMHGGINEPFVMPTFRF</sequence>
<feature type="region of interest" description="Disordered" evidence="5">
    <location>
        <begin position="1"/>
        <end position="24"/>
    </location>
</feature>
<reference evidence="7 8" key="1">
    <citation type="submission" date="2024-02" db="EMBL/GenBank/DDBJ databases">
        <title>Bifidobacterium honeyensis sp. nov., isolated from the comb honey.</title>
        <authorList>
            <person name="Liu W."/>
            <person name="Li Y."/>
        </authorList>
    </citation>
    <scope>NUCLEOTIDE SEQUENCE [LARGE SCALE GENOMIC DNA]</scope>
    <source>
        <strain evidence="7 8">IMAU50988</strain>
    </source>
</reference>
<feature type="transmembrane region" description="Helical" evidence="6">
    <location>
        <begin position="83"/>
        <end position="104"/>
    </location>
</feature>
<dbReference type="Proteomes" id="UP001373159">
    <property type="component" value="Unassembled WGS sequence"/>
</dbReference>
<feature type="compositionally biased region" description="Basic and acidic residues" evidence="5">
    <location>
        <begin position="1"/>
        <end position="13"/>
    </location>
</feature>
<evidence type="ECO:0000256" key="5">
    <source>
        <dbReference type="SAM" id="MobiDB-lite"/>
    </source>
</evidence>
<organism evidence="7 8">
    <name type="scientific">Bifidobacterium favimelis</name>
    <dbReference type="NCBI Taxonomy" id="3122979"/>
    <lineage>
        <taxon>Bacteria</taxon>
        <taxon>Bacillati</taxon>
        <taxon>Actinomycetota</taxon>
        <taxon>Actinomycetes</taxon>
        <taxon>Bifidobacteriales</taxon>
        <taxon>Bifidobacteriaceae</taxon>
        <taxon>Bifidobacterium</taxon>
    </lineage>
</organism>
<evidence type="ECO:0000256" key="3">
    <source>
        <dbReference type="ARBA" id="ARBA00022989"/>
    </source>
</evidence>
<dbReference type="EMBL" id="JBANBB010000001">
    <property type="protein sequence ID" value="MEK0306120.1"/>
    <property type="molecule type" value="Genomic_DNA"/>
</dbReference>
<feature type="transmembrane region" description="Helical" evidence="6">
    <location>
        <begin position="51"/>
        <end position="71"/>
    </location>
</feature>
<evidence type="ECO:0000256" key="6">
    <source>
        <dbReference type="SAM" id="Phobius"/>
    </source>
</evidence>
<comment type="subcellular location">
    <subcellularLocation>
        <location evidence="1">Membrane</location>
        <topology evidence="1">Multi-pass membrane protein</topology>
    </subcellularLocation>
</comment>
<dbReference type="RefSeq" id="WP_340468654.1">
    <property type="nucleotide sequence ID" value="NZ_JBANBB010000001.1"/>
</dbReference>
<evidence type="ECO:0000313" key="8">
    <source>
        <dbReference type="Proteomes" id="UP001373159"/>
    </source>
</evidence>
<evidence type="ECO:0000256" key="2">
    <source>
        <dbReference type="ARBA" id="ARBA00022692"/>
    </source>
</evidence>
<name>A0ABU8ZLK0_9BIFI</name>
<keyword evidence="4 6" id="KW-0472">Membrane</keyword>
<accession>A0ABU8ZLK0</accession>
<keyword evidence="3 6" id="KW-1133">Transmembrane helix</keyword>